<gene>
    <name evidence="1" type="ORF">HU830_04545</name>
</gene>
<name>A0A850R381_9LACO</name>
<accession>A0A850R381</accession>
<protein>
    <recommendedName>
        <fullName evidence="3">Transposase</fullName>
    </recommendedName>
</protein>
<evidence type="ECO:0008006" key="3">
    <source>
        <dbReference type="Google" id="ProtNLM"/>
    </source>
</evidence>
<evidence type="ECO:0000313" key="2">
    <source>
        <dbReference type="Proteomes" id="UP000563523"/>
    </source>
</evidence>
<evidence type="ECO:0000313" key="1">
    <source>
        <dbReference type="EMBL" id="NVY96441.1"/>
    </source>
</evidence>
<dbReference type="AlphaFoldDB" id="A0A850R381"/>
<dbReference type="EMBL" id="JABZEC010000003">
    <property type="protein sequence ID" value="NVY96441.1"/>
    <property type="molecule type" value="Genomic_DNA"/>
</dbReference>
<sequence length="127" mass="14970">MQDRLLSELRLTTIKTISAANNFLPKFIQRFNQRFAEPIDPSTPVFEKQLIPREIDQILIIANEPIINSGHWLSFENKRYLPIRNGEYVYLKPHTKVLVIKSFTGKLYLTTDQDEVYDLFCISTYQF</sequence>
<dbReference type="RefSeq" id="WP_176942599.1">
    <property type="nucleotide sequence ID" value="NZ_JABZEC010000003.1"/>
</dbReference>
<reference evidence="1 2" key="1">
    <citation type="submission" date="2020-06" db="EMBL/GenBank/DDBJ databases">
        <authorList>
            <person name="Kang J."/>
        </authorList>
    </citation>
    <scope>NUCLEOTIDE SEQUENCE [LARGE SCALE GENOMIC DNA]</scope>
    <source>
        <strain evidence="1 2">DCY120</strain>
    </source>
</reference>
<proteinExistence type="predicted"/>
<organism evidence="1 2">
    <name type="scientific">Bombilactobacillus apium</name>
    <dbReference type="NCBI Taxonomy" id="2675299"/>
    <lineage>
        <taxon>Bacteria</taxon>
        <taxon>Bacillati</taxon>
        <taxon>Bacillota</taxon>
        <taxon>Bacilli</taxon>
        <taxon>Lactobacillales</taxon>
        <taxon>Lactobacillaceae</taxon>
        <taxon>Bombilactobacillus</taxon>
    </lineage>
</organism>
<comment type="caution">
    <text evidence="1">The sequence shown here is derived from an EMBL/GenBank/DDBJ whole genome shotgun (WGS) entry which is preliminary data.</text>
</comment>
<keyword evidence="2" id="KW-1185">Reference proteome</keyword>
<dbReference type="Proteomes" id="UP000563523">
    <property type="component" value="Unassembled WGS sequence"/>
</dbReference>